<proteinExistence type="inferred from homology"/>
<accession>A0A1V3IPN0</accession>
<keyword evidence="9" id="KW-1185">Reference proteome</keyword>
<comment type="caution">
    <text evidence="8">The sequence shown here is derived from an EMBL/GenBank/DDBJ whole genome shotgun (WGS) entry which is preliminary data.</text>
</comment>
<dbReference type="Proteomes" id="UP000189433">
    <property type="component" value="Unassembled WGS sequence"/>
</dbReference>
<sequence length="168" mass="18447">MKPLILGVGNILLGDEGVGVRVAQALENHPEIQPHFDVIDGGTCGMELLDEMANRDHIIIIDAVLANKQPGEMVILYDDQVPVFFSQKISPHQLGICDVLSALKLTGEFPKNLCLVGIQPETLEPQIALSEKIKAMFPTIFETLETVLKKYGFQTSLCENVSYKQSAV</sequence>
<feature type="binding site" evidence="7">
    <location>
        <position position="92"/>
    </location>
    <ligand>
        <name>Ni(2+)</name>
        <dbReference type="ChEBI" id="CHEBI:49786"/>
    </ligand>
</feature>
<evidence type="ECO:0000313" key="8">
    <source>
        <dbReference type="EMBL" id="OOF44188.1"/>
    </source>
</evidence>
<organism evidence="8 9">
    <name type="scientific">Rodentibacter rarus</name>
    <dbReference type="NCBI Taxonomy" id="1908260"/>
    <lineage>
        <taxon>Bacteria</taxon>
        <taxon>Pseudomonadati</taxon>
        <taxon>Pseudomonadota</taxon>
        <taxon>Gammaproteobacteria</taxon>
        <taxon>Pasteurellales</taxon>
        <taxon>Pasteurellaceae</taxon>
        <taxon>Rodentibacter</taxon>
    </lineage>
</organism>
<feature type="binding site" evidence="7">
    <location>
        <position position="16"/>
    </location>
    <ligand>
        <name>Ni(2+)</name>
        <dbReference type="ChEBI" id="CHEBI:49786"/>
    </ligand>
</feature>
<dbReference type="GO" id="GO:0004190">
    <property type="term" value="F:aspartic-type endopeptidase activity"/>
    <property type="evidence" value="ECO:0007669"/>
    <property type="project" value="UniProtKB-KW"/>
</dbReference>
<dbReference type="EMBL" id="MLHJ01000021">
    <property type="protein sequence ID" value="OOF44188.1"/>
    <property type="molecule type" value="Genomic_DNA"/>
</dbReference>
<dbReference type="RefSeq" id="WP_077415241.1">
    <property type="nucleotide sequence ID" value="NZ_MLHI01000098.1"/>
</dbReference>
<dbReference type="PANTHER" id="PTHR30302">
    <property type="entry name" value="HYDROGENASE 1 MATURATION PROTEASE"/>
    <property type="match status" value="1"/>
</dbReference>
<keyword evidence="2 7" id="KW-0533">Nickel</keyword>
<dbReference type="GO" id="GO:0046872">
    <property type="term" value="F:metal ion binding"/>
    <property type="evidence" value="ECO:0007669"/>
    <property type="project" value="UniProtKB-KW"/>
</dbReference>
<dbReference type="AlphaFoldDB" id="A0A1V3IPN0"/>
<dbReference type="CDD" id="cd06062">
    <property type="entry name" value="H2MP_MemB-H2up"/>
    <property type="match status" value="1"/>
</dbReference>
<dbReference type="NCBIfam" id="TIGR00072">
    <property type="entry name" value="hydrog_prot"/>
    <property type="match status" value="1"/>
</dbReference>
<evidence type="ECO:0000256" key="7">
    <source>
        <dbReference type="PIRSR" id="PIRSR604419-1"/>
    </source>
</evidence>
<protein>
    <submittedName>
        <fullName evidence="8">Hydrogenase expression/formation protein</fullName>
    </submittedName>
</protein>
<dbReference type="NCBIfam" id="NF007777">
    <property type="entry name" value="PRK10466.1"/>
    <property type="match status" value="1"/>
</dbReference>
<gene>
    <name evidence="8" type="ORF">BKK50_03115</name>
</gene>
<dbReference type="PANTHER" id="PTHR30302:SF1">
    <property type="entry name" value="HYDROGENASE 2 MATURATION PROTEASE"/>
    <property type="match status" value="1"/>
</dbReference>
<evidence type="ECO:0000313" key="9">
    <source>
        <dbReference type="Proteomes" id="UP000189433"/>
    </source>
</evidence>
<dbReference type="SUPFAM" id="SSF53163">
    <property type="entry name" value="HybD-like"/>
    <property type="match status" value="1"/>
</dbReference>
<dbReference type="GO" id="GO:0008047">
    <property type="term" value="F:enzyme activator activity"/>
    <property type="evidence" value="ECO:0007669"/>
    <property type="project" value="InterPro"/>
</dbReference>
<evidence type="ECO:0000256" key="2">
    <source>
        <dbReference type="ARBA" id="ARBA00022596"/>
    </source>
</evidence>
<evidence type="ECO:0000256" key="1">
    <source>
        <dbReference type="ARBA" id="ARBA00006814"/>
    </source>
</evidence>
<evidence type="ECO:0000256" key="6">
    <source>
        <dbReference type="ARBA" id="ARBA00022801"/>
    </source>
</evidence>
<dbReference type="PRINTS" id="PR00446">
    <property type="entry name" value="HYDRGNUPTAKE"/>
</dbReference>
<keyword evidence="5" id="KW-0064">Aspartyl protease</keyword>
<dbReference type="OrthoDB" id="9792731at2"/>
<dbReference type="Pfam" id="PF01750">
    <property type="entry name" value="HycI"/>
    <property type="match status" value="1"/>
</dbReference>
<dbReference type="InterPro" id="IPR023430">
    <property type="entry name" value="Pept_HybD-like_dom_sf"/>
</dbReference>
<dbReference type="InterPro" id="IPR000671">
    <property type="entry name" value="Peptidase_A31"/>
</dbReference>
<name>A0A1V3IPN0_9PAST</name>
<evidence type="ECO:0000256" key="3">
    <source>
        <dbReference type="ARBA" id="ARBA00022670"/>
    </source>
</evidence>
<evidence type="ECO:0000256" key="5">
    <source>
        <dbReference type="ARBA" id="ARBA00022750"/>
    </source>
</evidence>
<dbReference type="Gene3D" id="3.40.50.1450">
    <property type="entry name" value="HybD-like"/>
    <property type="match status" value="1"/>
</dbReference>
<keyword evidence="4 7" id="KW-0479">Metal-binding</keyword>
<keyword evidence="6" id="KW-0378">Hydrolase</keyword>
<dbReference type="InterPro" id="IPR004419">
    <property type="entry name" value="Pept_A31_hyd_express"/>
</dbReference>
<feature type="binding site" evidence="7">
    <location>
        <position position="62"/>
    </location>
    <ligand>
        <name>Ni(2+)</name>
        <dbReference type="ChEBI" id="CHEBI:49786"/>
    </ligand>
</feature>
<keyword evidence="3" id="KW-0645">Protease</keyword>
<evidence type="ECO:0000256" key="4">
    <source>
        <dbReference type="ARBA" id="ARBA00022723"/>
    </source>
</evidence>
<dbReference type="STRING" id="1908260.BKK50_03115"/>
<comment type="similarity">
    <text evidence="1">Belongs to the peptidase A31 family.</text>
</comment>
<dbReference type="NCBIfam" id="TIGR00140">
    <property type="entry name" value="hupD"/>
    <property type="match status" value="1"/>
</dbReference>
<dbReference type="FunFam" id="3.40.50.1450:FF:000002">
    <property type="entry name" value="Hydrogenase 1 maturation protease"/>
    <property type="match status" value="1"/>
</dbReference>
<dbReference type="GO" id="GO:0016485">
    <property type="term" value="P:protein processing"/>
    <property type="evidence" value="ECO:0007669"/>
    <property type="project" value="InterPro"/>
</dbReference>
<reference evidence="8 9" key="1">
    <citation type="submission" date="2016-10" db="EMBL/GenBank/DDBJ databases">
        <title>Rodentibacter gen. nov. and new species.</title>
        <authorList>
            <person name="Christensen H."/>
        </authorList>
    </citation>
    <scope>NUCLEOTIDE SEQUENCE [LARGE SCALE GENOMIC DNA]</scope>
    <source>
        <strain evidence="8 9">CCUG17206</strain>
    </source>
</reference>